<evidence type="ECO:0000313" key="2">
    <source>
        <dbReference type="EMBL" id="KAH1176691.1"/>
    </source>
</evidence>
<evidence type="ECO:0000313" key="3">
    <source>
        <dbReference type="Proteomes" id="UP000827986"/>
    </source>
</evidence>
<protein>
    <submittedName>
        <fullName evidence="2">Uncharacterized protein</fullName>
    </submittedName>
</protein>
<accession>A0A9D3XBK1</accession>
<gene>
    <name evidence="2" type="ORF">KIL84_010393</name>
</gene>
<name>A0A9D3XBK1_9SAUR</name>
<dbReference type="AlphaFoldDB" id="A0A9D3XBK1"/>
<reference evidence="2" key="1">
    <citation type="submission" date="2021-09" db="EMBL/GenBank/DDBJ databases">
        <title>The genome of Mauremys mutica provides insights into the evolution of semi-aquatic lifestyle.</title>
        <authorList>
            <person name="Gong S."/>
            <person name="Gao Y."/>
        </authorList>
    </citation>
    <scope>NUCLEOTIDE SEQUENCE</scope>
    <source>
        <strain evidence="2">MM-2020</strain>
        <tissue evidence="2">Muscle</tissue>
    </source>
</reference>
<comment type="caution">
    <text evidence="2">The sequence shown here is derived from an EMBL/GenBank/DDBJ whole genome shotgun (WGS) entry which is preliminary data.</text>
</comment>
<keyword evidence="3" id="KW-1185">Reference proteome</keyword>
<feature type="region of interest" description="Disordered" evidence="1">
    <location>
        <begin position="40"/>
        <end position="101"/>
    </location>
</feature>
<organism evidence="2 3">
    <name type="scientific">Mauremys mutica</name>
    <name type="common">yellowpond turtle</name>
    <dbReference type="NCBI Taxonomy" id="74926"/>
    <lineage>
        <taxon>Eukaryota</taxon>
        <taxon>Metazoa</taxon>
        <taxon>Chordata</taxon>
        <taxon>Craniata</taxon>
        <taxon>Vertebrata</taxon>
        <taxon>Euteleostomi</taxon>
        <taxon>Archelosauria</taxon>
        <taxon>Testudinata</taxon>
        <taxon>Testudines</taxon>
        <taxon>Cryptodira</taxon>
        <taxon>Durocryptodira</taxon>
        <taxon>Testudinoidea</taxon>
        <taxon>Geoemydidae</taxon>
        <taxon>Geoemydinae</taxon>
        <taxon>Mauremys</taxon>
    </lineage>
</organism>
<evidence type="ECO:0000256" key="1">
    <source>
        <dbReference type="SAM" id="MobiDB-lite"/>
    </source>
</evidence>
<proteinExistence type="predicted"/>
<dbReference type="Proteomes" id="UP000827986">
    <property type="component" value="Unassembled WGS sequence"/>
</dbReference>
<dbReference type="EMBL" id="JAHDVG010000474">
    <property type="protein sequence ID" value="KAH1176691.1"/>
    <property type="molecule type" value="Genomic_DNA"/>
</dbReference>
<sequence>MTPSCSDGNSTYLLATPKIRELPSISHDCLDSLSSQPHCSLRHLSSPGPSSTASLTRPRASPLLQAEKSQDRKRQKIVRLLGSSSSSSPHSTACPRTLSLL</sequence>